<accession>A0A1Y1XGR7</accession>
<evidence type="ECO:0000256" key="1">
    <source>
        <dbReference type="SAM" id="Phobius"/>
    </source>
</evidence>
<feature type="transmembrane region" description="Helical" evidence="1">
    <location>
        <begin position="83"/>
        <end position="106"/>
    </location>
</feature>
<keyword evidence="1" id="KW-0812">Transmembrane</keyword>
<evidence type="ECO:0000313" key="3">
    <source>
        <dbReference type="Proteomes" id="UP000193944"/>
    </source>
</evidence>
<organism evidence="2 3">
    <name type="scientific">Anaeromyces robustus</name>
    <dbReference type="NCBI Taxonomy" id="1754192"/>
    <lineage>
        <taxon>Eukaryota</taxon>
        <taxon>Fungi</taxon>
        <taxon>Fungi incertae sedis</taxon>
        <taxon>Chytridiomycota</taxon>
        <taxon>Chytridiomycota incertae sedis</taxon>
        <taxon>Neocallimastigomycetes</taxon>
        <taxon>Neocallimastigales</taxon>
        <taxon>Neocallimastigaceae</taxon>
        <taxon>Anaeromyces</taxon>
    </lineage>
</organism>
<proteinExistence type="predicted"/>
<dbReference type="OrthoDB" id="10612104at2759"/>
<reference evidence="2 3" key="2">
    <citation type="submission" date="2016-08" db="EMBL/GenBank/DDBJ databases">
        <title>Pervasive Adenine N6-methylation of Active Genes in Fungi.</title>
        <authorList>
            <consortium name="DOE Joint Genome Institute"/>
            <person name="Mondo S.J."/>
            <person name="Dannebaum R.O."/>
            <person name="Kuo R.C."/>
            <person name="Labutti K."/>
            <person name="Haridas S."/>
            <person name="Kuo A."/>
            <person name="Salamov A."/>
            <person name="Ahrendt S.R."/>
            <person name="Lipzen A."/>
            <person name="Sullivan W."/>
            <person name="Andreopoulos W.B."/>
            <person name="Clum A."/>
            <person name="Lindquist E."/>
            <person name="Daum C."/>
            <person name="Ramamoorthy G.K."/>
            <person name="Gryganskyi A."/>
            <person name="Culley D."/>
            <person name="Magnuson J.K."/>
            <person name="James T.Y."/>
            <person name="O'Malley M.A."/>
            <person name="Stajich J.E."/>
            <person name="Spatafora J.W."/>
            <person name="Visel A."/>
            <person name="Grigoriev I.V."/>
        </authorList>
    </citation>
    <scope>NUCLEOTIDE SEQUENCE [LARGE SCALE GENOMIC DNA]</scope>
    <source>
        <strain evidence="2 3">S4</strain>
    </source>
</reference>
<keyword evidence="3" id="KW-1185">Reference proteome</keyword>
<name>A0A1Y1XGR7_9FUNG</name>
<dbReference type="Proteomes" id="UP000193944">
    <property type="component" value="Unassembled WGS sequence"/>
</dbReference>
<sequence>MAGSKIKIRFPNVGKCICCCCLSEDTSMQVCSIIMALYLLYGAWASRNDFFSLVTYGATFVSNVFFTIGLFQSKLNYMIQYIYIYLVYLIIMIVSTVFALLVAFGIMGSTYSSKAYNSMETEEKAVVGFSIGIVVVMVVIPLFIEIYYYLVCGSYVQGIEKTLEDEDFNRDLEDGKY</sequence>
<dbReference type="EMBL" id="MCFG01000043">
    <property type="protein sequence ID" value="ORX84935.1"/>
    <property type="molecule type" value="Genomic_DNA"/>
</dbReference>
<evidence type="ECO:0000313" key="2">
    <source>
        <dbReference type="EMBL" id="ORX84935.1"/>
    </source>
</evidence>
<gene>
    <name evidence="2" type="ORF">BCR32DRAFT_265974</name>
</gene>
<feature type="transmembrane region" description="Helical" evidence="1">
    <location>
        <begin position="126"/>
        <end position="151"/>
    </location>
</feature>
<dbReference type="AlphaFoldDB" id="A0A1Y1XGR7"/>
<feature type="transmembrane region" description="Helical" evidence="1">
    <location>
        <begin position="50"/>
        <end position="71"/>
    </location>
</feature>
<protein>
    <submittedName>
        <fullName evidence="2">Uncharacterized protein</fullName>
    </submittedName>
</protein>
<comment type="caution">
    <text evidence="2">The sequence shown here is derived from an EMBL/GenBank/DDBJ whole genome shotgun (WGS) entry which is preliminary data.</text>
</comment>
<reference evidence="2 3" key="1">
    <citation type="submission" date="2016-08" db="EMBL/GenBank/DDBJ databases">
        <title>A Parts List for Fungal Cellulosomes Revealed by Comparative Genomics.</title>
        <authorList>
            <consortium name="DOE Joint Genome Institute"/>
            <person name="Haitjema C.H."/>
            <person name="Gilmore S.P."/>
            <person name="Henske J.K."/>
            <person name="Solomon K.V."/>
            <person name="De Groot R."/>
            <person name="Kuo A."/>
            <person name="Mondo S.J."/>
            <person name="Salamov A.A."/>
            <person name="Labutti K."/>
            <person name="Zhao Z."/>
            <person name="Chiniquy J."/>
            <person name="Barry K."/>
            <person name="Brewer H.M."/>
            <person name="Purvine S.O."/>
            <person name="Wright A.T."/>
            <person name="Boxma B."/>
            <person name="Van Alen T."/>
            <person name="Hackstein J.H."/>
            <person name="Baker S.E."/>
            <person name="Grigoriev I.V."/>
            <person name="O'Malley M.A."/>
        </authorList>
    </citation>
    <scope>NUCLEOTIDE SEQUENCE [LARGE SCALE GENOMIC DNA]</scope>
    <source>
        <strain evidence="2 3">S4</strain>
    </source>
</reference>
<keyword evidence="1" id="KW-0472">Membrane</keyword>
<keyword evidence="1" id="KW-1133">Transmembrane helix</keyword>